<feature type="domain" description="AAA" evidence="1">
    <location>
        <begin position="4"/>
        <end position="192"/>
    </location>
</feature>
<reference evidence="2 3" key="1">
    <citation type="submission" date="2020-03" db="EMBL/GenBank/DDBJ databases">
        <title>Soil Listeria distribution.</title>
        <authorList>
            <person name="Liao J."/>
            <person name="Wiedmann M."/>
        </authorList>
    </citation>
    <scope>NUCLEOTIDE SEQUENCE [LARGE SCALE GENOMIC DNA]</scope>
    <source>
        <strain evidence="2 3">FSL L7-1547</strain>
    </source>
</reference>
<evidence type="ECO:0000259" key="1">
    <source>
        <dbReference type="Pfam" id="PF13614"/>
    </source>
</evidence>
<dbReference type="CDD" id="cd02042">
    <property type="entry name" value="ParAB_family"/>
    <property type="match status" value="1"/>
</dbReference>
<dbReference type="EMBL" id="JAASTX010000018">
    <property type="protein sequence ID" value="MBC1492756.1"/>
    <property type="molecule type" value="Genomic_DNA"/>
</dbReference>
<comment type="caution">
    <text evidence="2">The sequence shown here is derived from an EMBL/GenBank/DDBJ whole genome shotgun (WGS) entry which is preliminary data.</text>
</comment>
<organism evidence="2 3">
    <name type="scientific">Listeria booriae</name>
    <dbReference type="NCBI Taxonomy" id="1552123"/>
    <lineage>
        <taxon>Bacteria</taxon>
        <taxon>Bacillati</taxon>
        <taxon>Bacillota</taxon>
        <taxon>Bacilli</taxon>
        <taxon>Bacillales</taxon>
        <taxon>Listeriaceae</taxon>
        <taxon>Listeria</taxon>
    </lineage>
</organism>
<protein>
    <submittedName>
        <fullName evidence="2">AAA family ATPase</fullName>
    </submittedName>
</protein>
<evidence type="ECO:0000313" key="3">
    <source>
        <dbReference type="Proteomes" id="UP000533953"/>
    </source>
</evidence>
<sequence>MKAKVYVIGNFKGGVGKSTAAQMLGFESAVAKNRKTLIIDLDMQGNTSDVMNLTQMNFSNDETLLDYEYTIADVLMENVPAKDAVYQVVENLDILPADMSFEMYDDWVKKEYPDSIDQFKYMESRLAPLLEEYDIIYLDVPPSISVYSKSAMYLADWAIVILQTQIKSMRNAMQYLEYMEFFTEEFGTNLRIAGVIPFMLESGDAVDKEMYELAKETYQDHLLKNVVLKNARLKRYDGSGITMEKTMKGKLKQWDKRCHELFISILDELEEHETWYN</sequence>
<gene>
    <name evidence="2" type="ORF">HCI99_13105</name>
</gene>
<dbReference type="AlphaFoldDB" id="A0A7X0XEI5"/>
<dbReference type="Pfam" id="PF13614">
    <property type="entry name" value="AAA_31"/>
    <property type="match status" value="1"/>
</dbReference>
<evidence type="ECO:0000313" key="2">
    <source>
        <dbReference type="EMBL" id="MBC1492756.1"/>
    </source>
</evidence>
<accession>A0A7X0XEI5</accession>
<proteinExistence type="predicted"/>
<dbReference type="PANTHER" id="PTHR13696:SF52">
    <property type="entry name" value="PARA FAMILY PROTEIN CT_582"/>
    <property type="match status" value="1"/>
</dbReference>
<dbReference type="Proteomes" id="UP000533953">
    <property type="component" value="Unassembled WGS sequence"/>
</dbReference>
<dbReference type="RefSeq" id="WP_036101807.1">
    <property type="nucleotide sequence ID" value="NZ_JAASTX010000018.1"/>
</dbReference>
<dbReference type="InterPro" id="IPR027417">
    <property type="entry name" value="P-loop_NTPase"/>
</dbReference>
<dbReference type="SUPFAM" id="SSF52540">
    <property type="entry name" value="P-loop containing nucleoside triphosphate hydrolases"/>
    <property type="match status" value="1"/>
</dbReference>
<dbReference type="PANTHER" id="PTHR13696">
    <property type="entry name" value="P-LOOP CONTAINING NUCLEOSIDE TRIPHOSPHATE HYDROLASE"/>
    <property type="match status" value="1"/>
</dbReference>
<dbReference type="Gene3D" id="3.40.50.300">
    <property type="entry name" value="P-loop containing nucleotide triphosphate hydrolases"/>
    <property type="match status" value="1"/>
</dbReference>
<name>A0A7X0XEI5_9LIST</name>
<dbReference type="InterPro" id="IPR050678">
    <property type="entry name" value="DNA_Partitioning_ATPase"/>
</dbReference>
<dbReference type="InterPro" id="IPR025669">
    <property type="entry name" value="AAA_dom"/>
</dbReference>